<dbReference type="GO" id="GO:0005730">
    <property type="term" value="C:nucleolus"/>
    <property type="evidence" value="ECO:0007669"/>
    <property type="project" value="TreeGrafter"/>
</dbReference>
<dbReference type="InterPro" id="IPR000504">
    <property type="entry name" value="RRM_dom"/>
</dbReference>
<sequence length="436" mass="48285">EEEEEEEEEEIKALSHKEQRRLKKKQKLLEDAETSDVDGDALSSSHSGNKPRGKKLKAEERKKKDRDVLPKRQNSIWVGNLSFKTSPDTLRAFFDGVGEITRVHMPTKINAREGEKSFKNENQGFAYVDFVTPDAKAIAVTMSERNLDGRRLLIKDGSDFSGRPVSAAASADVNGEANVIANTGLSKTAHKILRSQKQPAGPCLFLGNLGFETTESSIREMIEGHAQAWALVHSAKRKLKKERGEEKEDDLLESKERESKISIEEEKEVKVDVGIKKVRMGTFEDSGLCKGFAFVDFTSTAHATAALTNPRNRFLDGRKLAVEYASPEAARRGGHRVKGTGGGNPSRKPAESGERRTRQKKREHQEANGDDVGDGNTQVGNETAAPSPLTKERRPEKDDRNAKPYHKRTKPGAALALAQREKYAIVPSEGTKLTFT</sequence>
<dbReference type="Gene3D" id="3.30.70.330">
    <property type="match status" value="2"/>
</dbReference>
<feature type="domain" description="RRM" evidence="4">
    <location>
        <begin position="74"/>
        <end position="172"/>
    </location>
</feature>
<dbReference type="PROSITE" id="PS50102">
    <property type="entry name" value="RRM"/>
    <property type="match status" value="2"/>
</dbReference>
<feature type="region of interest" description="Disordered" evidence="3">
    <location>
        <begin position="1"/>
        <end position="70"/>
    </location>
</feature>
<proteinExistence type="predicted"/>
<dbReference type="Proteomes" id="UP000308199">
    <property type="component" value="Unassembled WGS sequence"/>
</dbReference>
<dbReference type="SMART" id="SM00360">
    <property type="entry name" value="RRM"/>
    <property type="match status" value="2"/>
</dbReference>
<keyword evidence="1 2" id="KW-0694">RNA-binding</keyword>
<dbReference type="Pfam" id="PF00076">
    <property type="entry name" value="RRM_1"/>
    <property type="match status" value="1"/>
</dbReference>
<dbReference type="AlphaFoldDB" id="A0A4S4L166"/>
<comment type="caution">
    <text evidence="5">The sequence shown here is derived from an EMBL/GenBank/DDBJ whole genome shotgun (WGS) entry which is preliminary data.</text>
</comment>
<dbReference type="EMBL" id="SGPK01000293">
    <property type="protein sequence ID" value="THH05019.1"/>
    <property type="molecule type" value="Genomic_DNA"/>
</dbReference>
<dbReference type="PANTHER" id="PTHR23236:SF95">
    <property type="entry name" value="NUCLEOLAR PROTEIN 13"/>
    <property type="match status" value="1"/>
</dbReference>
<dbReference type="SUPFAM" id="SSF54928">
    <property type="entry name" value="RNA-binding domain, RBD"/>
    <property type="match status" value="2"/>
</dbReference>
<feature type="compositionally biased region" description="Basic and acidic residues" evidence="3">
    <location>
        <begin position="56"/>
        <end position="70"/>
    </location>
</feature>
<feature type="compositionally biased region" description="Basic and acidic residues" evidence="3">
    <location>
        <begin position="390"/>
        <end position="402"/>
    </location>
</feature>
<gene>
    <name evidence="5" type="ORF">EW145_g5103</name>
</gene>
<dbReference type="InterPro" id="IPR012677">
    <property type="entry name" value="Nucleotide-bd_a/b_plait_sf"/>
</dbReference>
<feature type="compositionally biased region" description="Acidic residues" evidence="3">
    <location>
        <begin position="1"/>
        <end position="10"/>
    </location>
</feature>
<evidence type="ECO:0000256" key="1">
    <source>
        <dbReference type="ARBA" id="ARBA00022884"/>
    </source>
</evidence>
<organism evidence="5 6">
    <name type="scientific">Phellinidium pouzarii</name>
    <dbReference type="NCBI Taxonomy" id="167371"/>
    <lineage>
        <taxon>Eukaryota</taxon>
        <taxon>Fungi</taxon>
        <taxon>Dikarya</taxon>
        <taxon>Basidiomycota</taxon>
        <taxon>Agaricomycotina</taxon>
        <taxon>Agaricomycetes</taxon>
        <taxon>Hymenochaetales</taxon>
        <taxon>Hymenochaetaceae</taxon>
        <taxon>Phellinidium</taxon>
    </lineage>
</organism>
<dbReference type="GO" id="GO:0003723">
    <property type="term" value="F:RNA binding"/>
    <property type="evidence" value="ECO:0007669"/>
    <property type="project" value="UniProtKB-UniRule"/>
</dbReference>
<feature type="domain" description="RRM" evidence="4">
    <location>
        <begin position="202"/>
        <end position="327"/>
    </location>
</feature>
<evidence type="ECO:0000256" key="3">
    <source>
        <dbReference type="SAM" id="MobiDB-lite"/>
    </source>
</evidence>
<keyword evidence="6" id="KW-1185">Reference proteome</keyword>
<evidence type="ECO:0000313" key="5">
    <source>
        <dbReference type="EMBL" id="THH05019.1"/>
    </source>
</evidence>
<evidence type="ECO:0000259" key="4">
    <source>
        <dbReference type="PROSITE" id="PS50102"/>
    </source>
</evidence>
<feature type="region of interest" description="Disordered" evidence="3">
    <location>
        <begin position="326"/>
        <end position="416"/>
    </location>
</feature>
<evidence type="ECO:0000256" key="2">
    <source>
        <dbReference type="PROSITE-ProRule" id="PRU00176"/>
    </source>
</evidence>
<dbReference type="OrthoDB" id="439808at2759"/>
<protein>
    <recommendedName>
        <fullName evidence="4">RRM domain-containing protein</fullName>
    </recommendedName>
</protein>
<accession>A0A4S4L166</accession>
<name>A0A4S4L166_9AGAM</name>
<dbReference type="InterPro" id="IPR035979">
    <property type="entry name" value="RBD_domain_sf"/>
</dbReference>
<evidence type="ECO:0000313" key="6">
    <source>
        <dbReference type="Proteomes" id="UP000308199"/>
    </source>
</evidence>
<feature type="non-terminal residue" evidence="5">
    <location>
        <position position="1"/>
    </location>
</feature>
<reference evidence="5 6" key="1">
    <citation type="submission" date="2019-02" db="EMBL/GenBank/DDBJ databases">
        <title>Genome sequencing of the rare red list fungi Phellinidium pouzarii.</title>
        <authorList>
            <person name="Buettner E."/>
            <person name="Kellner H."/>
        </authorList>
    </citation>
    <scope>NUCLEOTIDE SEQUENCE [LARGE SCALE GENOMIC DNA]</scope>
    <source>
        <strain evidence="5 6">DSM 108285</strain>
    </source>
</reference>
<dbReference type="PANTHER" id="PTHR23236">
    <property type="entry name" value="EUKARYOTIC TRANSLATION INITIATION FACTOR 4B/4H"/>
    <property type="match status" value="1"/>
</dbReference>